<dbReference type="GO" id="GO:0046872">
    <property type="term" value="F:metal ion binding"/>
    <property type="evidence" value="ECO:0007669"/>
    <property type="project" value="UniProtKB-UniRule"/>
</dbReference>
<comment type="domain">
    <text evidence="13">Subfamily III proteins have a conserved RTxK motif about 40-50 residues from the C-terminus; the threonine may be replaced by serine or cysteine.</text>
</comment>
<dbReference type="InterPro" id="IPR039763">
    <property type="entry name" value="ARMT1"/>
</dbReference>
<dbReference type="GO" id="GO:0016791">
    <property type="term" value="F:phosphatase activity"/>
    <property type="evidence" value="ECO:0007669"/>
    <property type="project" value="TreeGrafter"/>
</dbReference>
<keyword evidence="16" id="KW-1185">Reference proteome</keyword>
<dbReference type="Proteomes" id="UP001353858">
    <property type="component" value="Unassembled WGS sequence"/>
</dbReference>
<dbReference type="EMBL" id="JARPUR010000007">
    <property type="protein sequence ID" value="KAK4873328.1"/>
    <property type="molecule type" value="Genomic_DNA"/>
</dbReference>
<keyword evidence="4" id="KW-0533">Nickel</keyword>
<organism evidence="15 16">
    <name type="scientific">Aquatica leii</name>
    <dbReference type="NCBI Taxonomy" id="1421715"/>
    <lineage>
        <taxon>Eukaryota</taxon>
        <taxon>Metazoa</taxon>
        <taxon>Ecdysozoa</taxon>
        <taxon>Arthropoda</taxon>
        <taxon>Hexapoda</taxon>
        <taxon>Insecta</taxon>
        <taxon>Pterygota</taxon>
        <taxon>Neoptera</taxon>
        <taxon>Endopterygota</taxon>
        <taxon>Coleoptera</taxon>
        <taxon>Polyphaga</taxon>
        <taxon>Elateriformia</taxon>
        <taxon>Elateroidea</taxon>
        <taxon>Lampyridae</taxon>
        <taxon>Luciolinae</taxon>
        <taxon>Aquatica</taxon>
    </lineage>
</organism>
<evidence type="ECO:0000256" key="1">
    <source>
        <dbReference type="ARBA" id="ARBA00000807"/>
    </source>
</evidence>
<evidence type="ECO:0000256" key="9">
    <source>
        <dbReference type="ARBA" id="ARBA00022801"/>
    </source>
</evidence>
<evidence type="ECO:0000256" key="3">
    <source>
        <dbReference type="ARBA" id="ARBA00009519"/>
    </source>
</evidence>
<comment type="function">
    <text evidence="11 13">Metal-dependent phosphatase that shows phosphatase activity against several substrates, including fructose-1-phosphate and fructose-6-phosphate. Its preference for fructose-1-phosphate, a strong glycating agent that causes DNA damage rather than a canonical yeast metabolite, suggests a damage-control function in hexose phosphate metabolism. Has also been shown to have O-methyltransferase activity that methylates glutamate residues of target proteins to form gamma-glutamyl methyl ester residues. Possibly methylates PCNA, suggesting it is involved in the DNA damage response.</text>
</comment>
<comment type="similarity">
    <text evidence="3 13">Belongs to the damage-control phosphatase family. Sugar phosphate phosphatase III subfamily.</text>
</comment>
<evidence type="ECO:0000256" key="10">
    <source>
        <dbReference type="ARBA" id="ARBA00023211"/>
    </source>
</evidence>
<reference evidence="16" key="1">
    <citation type="submission" date="2023-01" db="EMBL/GenBank/DDBJ databases">
        <title>Key to firefly adult light organ development and bioluminescence: homeobox transcription factors regulate luciferase expression and transportation to peroxisome.</title>
        <authorList>
            <person name="Fu X."/>
        </authorList>
    </citation>
    <scope>NUCLEOTIDE SEQUENCE [LARGE SCALE GENOMIC DNA]</scope>
</reference>
<sequence>MCDCIDETVMDITTPRNAFLSAFYKRSFAYYTVKERLPKILTQAVDLLARNKDKVVEEYGLGAKEELKSVIGEISKLKYELQTNKPMRNIMGTAPDADHYNLCIAKQSNITYFTSVWLFAECYMYRRIKEIFELTQHLQAYDLFRILKQESFTNSYTAVVELGKYLVTRFNETINENDIKDEFIKLLKLILWGNKCDLSFSAGVVESSSDPFLLLTELESNIVKDQSEEIWLAVSDSNSTSQFIDIVLDNAGYELFTDLCLADFLVTSKLAQKIRFYVKGMPWFVSDVTKFDFDWTIQEMKKSDVPELKTLGDRWSKHLKEKNWIVVDHKFFTMPIDYSYMPKEGSDLYKQLAEAKLVIFKGDLNYRKLFGEKNWEPSTPIDVGLQGFVPSKLAIVRTIKCQLVCGLDSGVAETIAQKSPDWEVTGMYGLIQFCDKIKTY</sequence>
<evidence type="ECO:0000313" key="15">
    <source>
        <dbReference type="EMBL" id="KAK4873328.1"/>
    </source>
</evidence>
<dbReference type="SUPFAM" id="SSF111321">
    <property type="entry name" value="AF1104-like"/>
    <property type="match status" value="1"/>
</dbReference>
<proteinExistence type="inferred from homology"/>
<keyword evidence="6" id="KW-0808">Transferase</keyword>
<comment type="catalytic activity">
    <reaction evidence="2 13">
        <text>beta-D-fructose 1-phosphate + H2O = D-fructose + phosphate</text>
        <dbReference type="Rhea" id="RHEA:35603"/>
        <dbReference type="ChEBI" id="CHEBI:15377"/>
        <dbReference type="ChEBI" id="CHEBI:37721"/>
        <dbReference type="ChEBI" id="CHEBI:43474"/>
        <dbReference type="ChEBI" id="CHEBI:138881"/>
    </reaction>
</comment>
<dbReference type="GO" id="GO:0006974">
    <property type="term" value="P:DNA damage response"/>
    <property type="evidence" value="ECO:0007669"/>
    <property type="project" value="TreeGrafter"/>
</dbReference>
<keyword evidence="7" id="KW-0949">S-adenosyl-L-methionine</keyword>
<evidence type="ECO:0000256" key="7">
    <source>
        <dbReference type="ARBA" id="ARBA00022691"/>
    </source>
</evidence>
<dbReference type="AlphaFoldDB" id="A0AAN7SL46"/>
<dbReference type="PANTHER" id="PTHR12260:SF6">
    <property type="entry name" value="DAMAGE-CONTROL PHOSPHATASE ARMT1"/>
    <property type="match status" value="1"/>
</dbReference>
<evidence type="ECO:0000256" key="5">
    <source>
        <dbReference type="ARBA" id="ARBA00022603"/>
    </source>
</evidence>
<keyword evidence="5 13" id="KW-0489">Methyltransferase</keyword>
<dbReference type="GO" id="GO:0051998">
    <property type="term" value="F:protein carboxyl O-methyltransferase activity"/>
    <property type="evidence" value="ECO:0007669"/>
    <property type="project" value="UniProtKB-UniRule"/>
</dbReference>
<dbReference type="GO" id="GO:0005634">
    <property type="term" value="C:nucleus"/>
    <property type="evidence" value="ECO:0007669"/>
    <property type="project" value="TreeGrafter"/>
</dbReference>
<comment type="caution">
    <text evidence="15">The sequence shown here is derived from an EMBL/GenBank/DDBJ whole genome shotgun (WGS) entry which is preliminary data.</text>
</comment>
<dbReference type="InterPro" id="IPR002791">
    <property type="entry name" value="ARMT1-like_metal-bd"/>
</dbReference>
<evidence type="ECO:0000256" key="2">
    <source>
        <dbReference type="ARBA" id="ARBA00001326"/>
    </source>
</evidence>
<dbReference type="FunFam" id="1.20.930.60:FF:000002">
    <property type="entry name" value="Protein-glutamate O-methyltransferase C1393.13"/>
    <property type="match status" value="1"/>
</dbReference>
<dbReference type="Gene3D" id="3.40.50.10880">
    <property type="entry name" value="Uncharacterised protein PF01937, DUF89, domain 3"/>
    <property type="match status" value="1"/>
</dbReference>
<feature type="domain" description="Damage-control phosphatase ARMT1-like metal-binding" evidence="14">
    <location>
        <begin position="32"/>
        <end position="411"/>
    </location>
</feature>
<dbReference type="EC" id="3.1.3.-" evidence="13"/>
<comment type="catalytic activity">
    <reaction evidence="12 13">
        <text>beta-D-fructose 6-phosphate = dihydroxyacetone + D-glyceraldehyde 3-phosphate</text>
        <dbReference type="Rhea" id="RHEA:28002"/>
        <dbReference type="ChEBI" id="CHEBI:16016"/>
        <dbReference type="ChEBI" id="CHEBI:57634"/>
        <dbReference type="ChEBI" id="CHEBI:59776"/>
    </reaction>
</comment>
<dbReference type="Pfam" id="PF01937">
    <property type="entry name" value="ARMT1-like_dom"/>
    <property type="match status" value="1"/>
</dbReference>
<comment type="catalytic activity">
    <reaction evidence="1 13">
        <text>L-glutamyl-[protein] + S-adenosyl-L-methionine = [protein]-L-glutamate 5-O-methyl ester + S-adenosyl-L-homocysteine</text>
        <dbReference type="Rhea" id="RHEA:24452"/>
        <dbReference type="Rhea" id="RHEA-COMP:10208"/>
        <dbReference type="Rhea" id="RHEA-COMP:10311"/>
        <dbReference type="ChEBI" id="CHEBI:29973"/>
        <dbReference type="ChEBI" id="CHEBI:57856"/>
        <dbReference type="ChEBI" id="CHEBI:59789"/>
        <dbReference type="ChEBI" id="CHEBI:82795"/>
    </reaction>
</comment>
<comment type="cofactor">
    <cofactor evidence="13">
        <name>Mn(2+)</name>
        <dbReference type="ChEBI" id="CHEBI:29035"/>
    </cofactor>
    <cofactor evidence="13">
        <name>Ni(2+)</name>
        <dbReference type="ChEBI" id="CHEBI:49786"/>
    </cofactor>
</comment>
<evidence type="ECO:0000313" key="16">
    <source>
        <dbReference type="Proteomes" id="UP001353858"/>
    </source>
</evidence>
<evidence type="ECO:0000256" key="11">
    <source>
        <dbReference type="ARBA" id="ARBA00045980"/>
    </source>
</evidence>
<dbReference type="InterPro" id="IPR036075">
    <property type="entry name" value="ARMT-1-like_metal-bd_sf"/>
</dbReference>
<dbReference type="PANTHER" id="PTHR12260">
    <property type="entry name" value="DAMAGE-CONTROL PHOSPHATASE ARMT1"/>
    <property type="match status" value="1"/>
</dbReference>
<evidence type="ECO:0000256" key="12">
    <source>
        <dbReference type="ARBA" id="ARBA00048809"/>
    </source>
</evidence>
<accession>A0AAN7SL46</accession>
<gene>
    <name evidence="15" type="ORF">RN001_015357</name>
</gene>
<keyword evidence="9 13" id="KW-0378">Hydrolase</keyword>
<name>A0AAN7SL46_9COLE</name>
<evidence type="ECO:0000256" key="4">
    <source>
        <dbReference type="ARBA" id="ARBA00022596"/>
    </source>
</evidence>
<evidence type="ECO:0000256" key="13">
    <source>
        <dbReference type="RuleBase" id="RU367030"/>
    </source>
</evidence>
<evidence type="ECO:0000256" key="6">
    <source>
        <dbReference type="ARBA" id="ARBA00022679"/>
    </source>
</evidence>
<keyword evidence="8 13" id="KW-0479">Metal-binding</keyword>
<dbReference type="EC" id="2.1.1.-" evidence="13"/>
<keyword evidence="10 13" id="KW-0464">Manganese</keyword>
<dbReference type="Gene3D" id="1.20.930.60">
    <property type="match status" value="1"/>
</dbReference>
<dbReference type="GO" id="GO:0032259">
    <property type="term" value="P:methylation"/>
    <property type="evidence" value="ECO:0007669"/>
    <property type="project" value="UniProtKB-KW"/>
</dbReference>
<dbReference type="FunFam" id="3.40.50.10880:FF:000002">
    <property type="entry name" value="Acidic residue methyltransferase 1"/>
    <property type="match status" value="1"/>
</dbReference>
<evidence type="ECO:0000259" key="14">
    <source>
        <dbReference type="Pfam" id="PF01937"/>
    </source>
</evidence>
<protein>
    <recommendedName>
        <fullName evidence="13">Sugar phosphate phosphatase</fullName>
        <ecNumber evidence="13">2.1.1.-</ecNumber>
        <ecNumber evidence="13">3.1.3.-</ecNumber>
    </recommendedName>
</protein>
<evidence type="ECO:0000256" key="8">
    <source>
        <dbReference type="ARBA" id="ARBA00022723"/>
    </source>
</evidence>